<proteinExistence type="predicted"/>
<evidence type="ECO:0000259" key="1">
    <source>
        <dbReference type="Pfam" id="PF05050"/>
    </source>
</evidence>
<reference evidence="2 3" key="1">
    <citation type="submission" date="2017-12" db="EMBL/GenBank/DDBJ databases">
        <authorList>
            <person name="Hurst M.R.H."/>
        </authorList>
    </citation>
    <scope>NUCLEOTIDE SEQUENCE [LARGE SCALE GENOMIC DNA]</scope>
    <source>
        <strain evidence="2 3">SY-3-19</strain>
    </source>
</reference>
<keyword evidence="3" id="KW-1185">Reference proteome</keyword>
<feature type="domain" description="Methyltransferase FkbM" evidence="1">
    <location>
        <begin position="58"/>
        <end position="225"/>
    </location>
</feature>
<protein>
    <recommendedName>
        <fullName evidence="1">Methyltransferase FkbM domain-containing protein</fullName>
    </recommendedName>
</protein>
<comment type="caution">
    <text evidence="2">The sequence shown here is derived from an EMBL/GenBank/DDBJ whole genome shotgun (WGS) entry which is preliminary data.</text>
</comment>
<dbReference type="OrthoDB" id="4104638at2"/>
<dbReference type="Gene3D" id="3.40.50.150">
    <property type="entry name" value="Vaccinia Virus protein VP39"/>
    <property type="match status" value="1"/>
</dbReference>
<dbReference type="InterPro" id="IPR029063">
    <property type="entry name" value="SAM-dependent_MTases_sf"/>
</dbReference>
<gene>
    <name evidence="2" type="ORF">CW354_06045</name>
</gene>
<dbReference type="PANTHER" id="PTHR34203">
    <property type="entry name" value="METHYLTRANSFERASE, FKBM FAMILY PROTEIN"/>
    <property type="match status" value="1"/>
</dbReference>
<dbReference type="NCBIfam" id="TIGR01444">
    <property type="entry name" value="fkbM_fam"/>
    <property type="match status" value="1"/>
</dbReference>
<dbReference type="EMBL" id="PJCH01000005">
    <property type="protein sequence ID" value="PQA87906.1"/>
    <property type="molecule type" value="Genomic_DNA"/>
</dbReference>
<dbReference type="AlphaFoldDB" id="A0A2S7K603"/>
<accession>A0A2S7K603</accession>
<dbReference type="PANTHER" id="PTHR34203:SF15">
    <property type="entry name" value="SLL1173 PROTEIN"/>
    <property type="match status" value="1"/>
</dbReference>
<evidence type="ECO:0000313" key="3">
    <source>
        <dbReference type="Proteomes" id="UP000239504"/>
    </source>
</evidence>
<evidence type="ECO:0000313" key="2">
    <source>
        <dbReference type="EMBL" id="PQA87906.1"/>
    </source>
</evidence>
<dbReference type="InterPro" id="IPR052514">
    <property type="entry name" value="SAM-dependent_MTase"/>
</dbReference>
<dbReference type="Pfam" id="PF05050">
    <property type="entry name" value="Methyltransf_21"/>
    <property type="match status" value="1"/>
</dbReference>
<sequence length="264" mass="28744">MQSAAINTCLRKTIKNPRIYGYLRRALLAAQFVARSPDEPDFRAFKGLKKSAGGLVVDIGANGGQSAVAFAVHCPGFRILSFEPNPQLWPDLDFIKGMLGARFDFHKIGLADREGMLPLYVPCIGGLPVTTRASLSAAAAAEQAEALARETGQKGSVAEQSVEIGVFDALGLRPDAVKIDVEGRELGVLKGMRETLRESAPVLMVENNPTADACQAFLSDFGYRFFLWDGNERRFHEAPPGSARNWFALPSSRMEDFPVEKGRA</sequence>
<dbReference type="SUPFAM" id="SSF53335">
    <property type="entry name" value="S-adenosyl-L-methionine-dependent methyltransferases"/>
    <property type="match status" value="1"/>
</dbReference>
<dbReference type="InterPro" id="IPR006342">
    <property type="entry name" value="FkbM_mtfrase"/>
</dbReference>
<name>A0A2S7K603_9PROT</name>
<dbReference type="Proteomes" id="UP000239504">
    <property type="component" value="Unassembled WGS sequence"/>
</dbReference>
<dbReference type="RefSeq" id="WP_104829151.1">
    <property type="nucleotide sequence ID" value="NZ_PJCH01000005.1"/>
</dbReference>
<organism evidence="2 3">
    <name type="scientific">Hyphococcus luteus</name>
    <dbReference type="NCBI Taxonomy" id="2058213"/>
    <lineage>
        <taxon>Bacteria</taxon>
        <taxon>Pseudomonadati</taxon>
        <taxon>Pseudomonadota</taxon>
        <taxon>Alphaproteobacteria</taxon>
        <taxon>Parvularculales</taxon>
        <taxon>Parvularculaceae</taxon>
        <taxon>Hyphococcus</taxon>
    </lineage>
</organism>